<feature type="domain" description="Mechanosensitive ion channel MscS" evidence="2">
    <location>
        <begin position="149"/>
        <end position="216"/>
    </location>
</feature>
<accession>A0A1H0FQ47</accession>
<evidence type="ECO:0000256" key="1">
    <source>
        <dbReference type="SAM" id="Phobius"/>
    </source>
</evidence>
<name>A0A1H0FQ47_9BACT</name>
<dbReference type="PANTHER" id="PTHR30414">
    <property type="entry name" value="MINICONDUCTANCE MECHANOSENSITIVE CHANNEL YBDG"/>
    <property type="match status" value="1"/>
</dbReference>
<gene>
    <name evidence="3" type="ORF">SAMN04487900_10635</name>
</gene>
<keyword evidence="1" id="KW-0812">Transmembrane</keyword>
<evidence type="ECO:0000313" key="4">
    <source>
        <dbReference type="Proteomes" id="UP000199134"/>
    </source>
</evidence>
<keyword evidence="1" id="KW-0472">Membrane</keyword>
<feature type="transmembrane region" description="Helical" evidence="1">
    <location>
        <begin position="106"/>
        <end position="126"/>
    </location>
</feature>
<feature type="transmembrane region" description="Helical" evidence="1">
    <location>
        <begin position="68"/>
        <end position="94"/>
    </location>
</feature>
<feature type="transmembrane region" description="Helical" evidence="1">
    <location>
        <begin position="132"/>
        <end position="157"/>
    </location>
</feature>
<keyword evidence="1" id="KW-1133">Transmembrane helix</keyword>
<dbReference type="InterPro" id="IPR030192">
    <property type="entry name" value="YbdG"/>
</dbReference>
<protein>
    <submittedName>
        <fullName evidence="3">Mechanosensitive ion channel</fullName>
    </submittedName>
</protein>
<dbReference type="InterPro" id="IPR006685">
    <property type="entry name" value="MscS_channel_2nd"/>
</dbReference>
<dbReference type="EMBL" id="FNIW01000006">
    <property type="protein sequence ID" value="SDN96786.1"/>
    <property type="molecule type" value="Genomic_DNA"/>
</dbReference>
<feature type="transmembrane region" description="Helical" evidence="1">
    <location>
        <begin position="21"/>
        <end position="42"/>
    </location>
</feature>
<dbReference type="Pfam" id="PF00924">
    <property type="entry name" value="MS_channel_2nd"/>
    <property type="match status" value="1"/>
</dbReference>
<dbReference type="GO" id="GO:0071470">
    <property type="term" value="P:cellular response to osmotic stress"/>
    <property type="evidence" value="ECO:0007669"/>
    <property type="project" value="InterPro"/>
</dbReference>
<dbReference type="SUPFAM" id="SSF50182">
    <property type="entry name" value="Sm-like ribonucleoproteins"/>
    <property type="match status" value="1"/>
</dbReference>
<evidence type="ECO:0000259" key="2">
    <source>
        <dbReference type="Pfam" id="PF00924"/>
    </source>
</evidence>
<dbReference type="Proteomes" id="UP000199134">
    <property type="component" value="Unassembled WGS sequence"/>
</dbReference>
<comment type="caution">
    <text evidence="3">The sequence shown here is derived from an EMBL/GenBank/DDBJ whole genome shotgun (WGS) entry which is preliminary data.</text>
</comment>
<dbReference type="InterPro" id="IPR010920">
    <property type="entry name" value="LSM_dom_sf"/>
</dbReference>
<dbReference type="RefSeq" id="WP_091852782.1">
    <property type="nucleotide sequence ID" value="NZ_FNIW01000006.1"/>
</dbReference>
<reference evidence="4" key="1">
    <citation type="submission" date="2016-10" db="EMBL/GenBank/DDBJ databases">
        <authorList>
            <person name="de Groot N.N."/>
        </authorList>
    </citation>
    <scope>NUCLEOTIDE SEQUENCE [LARGE SCALE GENOMIC DNA]</scope>
    <source>
        <strain evidence="4">BP1-145</strain>
    </source>
</reference>
<evidence type="ECO:0000313" key="3">
    <source>
        <dbReference type="EMBL" id="SDN96786.1"/>
    </source>
</evidence>
<dbReference type="PANTHER" id="PTHR30414:SF0">
    <property type="entry name" value="MINICONDUCTANCE MECHANOSENSITIVE CHANNEL YBDG"/>
    <property type="match status" value="1"/>
</dbReference>
<organism evidence="3 4">
    <name type="scientific">Prevotella communis</name>
    <dbReference type="NCBI Taxonomy" id="2913614"/>
    <lineage>
        <taxon>Bacteria</taxon>
        <taxon>Pseudomonadati</taxon>
        <taxon>Bacteroidota</taxon>
        <taxon>Bacteroidia</taxon>
        <taxon>Bacteroidales</taxon>
        <taxon>Prevotellaceae</taxon>
        <taxon>Prevotella</taxon>
    </lineage>
</organism>
<dbReference type="AlphaFoldDB" id="A0A1H0FQ47"/>
<proteinExistence type="predicted"/>
<dbReference type="GO" id="GO:0008381">
    <property type="term" value="F:mechanosensitive monoatomic ion channel activity"/>
    <property type="evidence" value="ECO:0007669"/>
    <property type="project" value="InterPro"/>
</dbReference>
<dbReference type="OrthoDB" id="9775207at2"/>
<sequence>MINISKKMLASDCVFVQIFGALTKHWGLGLSILGLIVLIPLFRNNKEIVDAVLAFISRIFDFIPHNQWYRFFLISLLIWIGIYALNTLTTIFSLQKKETRITWCQIFILLAIGLWILGLLLIFNITDKTINTAAFGIAASLLAWIFQDAIRGVVAFIHLRMNNLLQIDDWIKVPKYGINGKIRRVTLTTVTVYNWDTTTSAIPTSILLSEHFVNLQKMVDGKTHGRIFSKLFVMDTGSFYELSRKDADRFRKDNRITSCLPLKDIHDEMTNAELYRQYMFHWLMNNEHVSRVPYLTVSWQDHTENGLALQLTGLIKDSNAAAFEWQQSLIVEHVIQSVEWFGLRLYQAPSSFDTSSSTIYISKKPITK</sequence>
<dbReference type="GO" id="GO:0005886">
    <property type="term" value="C:plasma membrane"/>
    <property type="evidence" value="ECO:0007669"/>
    <property type="project" value="TreeGrafter"/>
</dbReference>